<dbReference type="Gene3D" id="2.40.420.20">
    <property type="match status" value="1"/>
</dbReference>
<feature type="domain" description="YknX-like C-terminal permuted SH3-like" evidence="5">
    <location>
        <begin position="276"/>
        <end position="343"/>
    </location>
</feature>
<gene>
    <name evidence="6" type="ORF">VCB98_06210</name>
</gene>
<evidence type="ECO:0000313" key="7">
    <source>
        <dbReference type="Proteomes" id="UP001302316"/>
    </source>
</evidence>
<dbReference type="GO" id="GO:0015562">
    <property type="term" value="F:efflux transmembrane transporter activity"/>
    <property type="evidence" value="ECO:0007669"/>
    <property type="project" value="TreeGrafter"/>
</dbReference>
<evidence type="ECO:0000259" key="5">
    <source>
        <dbReference type="Pfam" id="PF25989"/>
    </source>
</evidence>
<proteinExistence type="inferred from homology"/>
<feature type="domain" description="CzcB-like barrel-sandwich hybrid" evidence="4">
    <location>
        <begin position="59"/>
        <end position="194"/>
    </location>
</feature>
<dbReference type="Proteomes" id="UP001302316">
    <property type="component" value="Unassembled WGS sequence"/>
</dbReference>
<dbReference type="PANTHER" id="PTHR30469:SF15">
    <property type="entry name" value="HLYD FAMILY OF SECRETION PROTEINS"/>
    <property type="match status" value="1"/>
</dbReference>
<dbReference type="InterPro" id="IPR006143">
    <property type="entry name" value="RND_pump_MFP"/>
</dbReference>
<dbReference type="Gene3D" id="1.10.287.470">
    <property type="entry name" value="Helix hairpin bin"/>
    <property type="match status" value="1"/>
</dbReference>
<dbReference type="InterPro" id="IPR058647">
    <property type="entry name" value="BSH_CzcB-like"/>
</dbReference>
<feature type="signal peptide" evidence="3">
    <location>
        <begin position="1"/>
        <end position="25"/>
    </location>
</feature>
<comment type="similarity">
    <text evidence="1">Belongs to the membrane fusion protein (MFP) (TC 8.A.1) family.</text>
</comment>
<dbReference type="Gene3D" id="2.40.50.100">
    <property type="match status" value="1"/>
</dbReference>
<dbReference type="EMBL" id="JAYGII010000009">
    <property type="protein sequence ID" value="MEA5445408.1"/>
    <property type="molecule type" value="Genomic_DNA"/>
</dbReference>
<sequence length="347" mass="38016">MITFKHSPWMGLLIALSLLAPNLAAQQPPAPVVLGKAEQAQMAPSLQVSGTVVSRSDAVLSAEVEGRLLHVAEVGSRVATDDILAEIEDVALRLRETELAADVQRIQSRLRFLEAEQQRLERLAERDMISFTEVDRIRSERATAAGEKAVSESRLAQVRHQLERSRIRAPFPGVVAERRAQAGERVGVGTPVIRLLNPESLEIVARAPLAYYRFQEVNGALRFVADGEDHDARLRTLVTLGAENRHVFEMRLDLEPSLPVGQTVRVSIPTAEAKEVLAVPRDALVLRSDGISVFVVNEDNSVRRARVTTGIGSGDRIEIRGPVQAGDRVVIRGAERLRDGQMVAPQG</sequence>
<evidence type="ECO:0000256" key="3">
    <source>
        <dbReference type="SAM" id="SignalP"/>
    </source>
</evidence>
<dbReference type="AlphaFoldDB" id="A0AAP6MK91"/>
<keyword evidence="3" id="KW-0732">Signal</keyword>
<dbReference type="Pfam" id="PF25973">
    <property type="entry name" value="BSH_CzcB"/>
    <property type="match status" value="1"/>
</dbReference>
<protein>
    <submittedName>
        <fullName evidence="6">Efflux RND transporter periplasmic adaptor subunit</fullName>
    </submittedName>
</protein>
<evidence type="ECO:0000259" key="4">
    <source>
        <dbReference type="Pfam" id="PF25973"/>
    </source>
</evidence>
<dbReference type="GO" id="GO:1990281">
    <property type="term" value="C:efflux pump complex"/>
    <property type="evidence" value="ECO:0007669"/>
    <property type="project" value="TreeGrafter"/>
</dbReference>
<dbReference type="SUPFAM" id="SSF111369">
    <property type="entry name" value="HlyD-like secretion proteins"/>
    <property type="match status" value="1"/>
</dbReference>
<organism evidence="6 7">
    <name type="scientific">Natronospira elongata</name>
    <dbReference type="NCBI Taxonomy" id="3110268"/>
    <lineage>
        <taxon>Bacteria</taxon>
        <taxon>Pseudomonadati</taxon>
        <taxon>Pseudomonadota</taxon>
        <taxon>Gammaproteobacteria</taxon>
        <taxon>Natronospirales</taxon>
        <taxon>Natronospiraceae</taxon>
        <taxon>Natronospira</taxon>
    </lineage>
</organism>
<feature type="chain" id="PRO_5043033737" evidence="3">
    <location>
        <begin position="26"/>
        <end position="347"/>
    </location>
</feature>
<comment type="caution">
    <text evidence="6">The sequence shown here is derived from an EMBL/GenBank/DDBJ whole genome shotgun (WGS) entry which is preliminary data.</text>
</comment>
<evidence type="ECO:0000313" key="6">
    <source>
        <dbReference type="EMBL" id="MEA5445408.1"/>
    </source>
</evidence>
<accession>A0AAP6MK91</accession>
<keyword evidence="7" id="KW-1185">Reference proteome</keyword>
<evidence type="ECO:0000256" key="1">
    <source>
        <dbReference type="ARBA" id="ARBA00009477"/>
    </source>
</evidence>
<feature type="coiled-coil region" evidence="2">
    <location>
        <begin position="96"/>
        <end position="123"/>
    </location>
</feature>
<dbReference type="InterPro" id="IPR058637">
    <property type="entry name" value="YknX-like_C"/>
</dbReference>
<dbReference type="RefSeq" id="WP_346051036.1">
    <property type="nucleotide sequence ID" value="NZ_JAYGII010000009.1"/>
</dbReference>
<reference evidence="6 7" key="1">
    <citation type="submission" date="2023-12" db="EMBL/GenBank/DDBJ databases">
        <title>Whole-genome sequencing of halo(alkali)philic microorganisms from hypersaline lakes.</title>
        <authorList>
            <person name="Sorokin D.Y."/>
            <person name="Merkel A.Y."/>
            <person name="Messina E."/>
            <person name="Yakimov M."/>
        </authorList>
    </citation>
    <scope>NUCLEOTIDE SEQUENCE [LARGE SCALE GENOMIC DNA]</scope>
    <source>
        <strain evidence="6 7">AB-CW1</strain>
    </source>
</reference>
<dbReference type="Pfam" id="PF25989">
    <property type="entry name" value="YknX_C"/>
    <property type="match status" value="1"/>
</dbReference>
<dbReference type="PANTHER" id="PTHR30469">
    <property type="entry name" value="MULTIDRUG RESISTANCE PROTEIN MDTA"/>
    <property type="match status" value="1"/>
</dbReference>
<evidence type="ECO:0000256" key="2">
    <source>
        <dbReference type="SAM" id="Coils"/>
    </source>
</evidence>
<keyword evidence="2" id="KW-0175">Coiled coil</keyword>
<name>A0AAP6MK91_9GAMM</name>
<dbReference type="NCBIfam" id="TIGR01730">
    <property type="entry name" value="RND_mfp"/>
    <property type="match status" value="1"/>
</dbReference>